<dbReference type="GO" id="GO:0005509">
    <property type="term" value="F:calcium ion binding"/>
    <property type="evidence" value="ECO:0007669"/>
    <property type="project" value="InterPro"/>
</dbReference>
<dbReference type="Proteomes" id="UP001303889">
    <property type="component" value="Unassembled WGS sequence"/>
</dbReference>
<evidence type="ECO:0000313" key="2">
    <source>
        <dbReference type="EMBL" id="KAK3896394.1"/>
    </source>
</evidence>
<keyword evidence="3" id="KW-1185">Reference proteome</keyword>
<gene>
    <name evidence="2" type="ORF">C8A05DRAFT_40087</name>
</gene>
<name>A0AAN6M9G2_9PEZI</name>
<comment type="caution">
    <text evidence="2">The sequence shown here is derived from an EMBL/GenBank/DDBJ whole genome shotgun (WGS) entry which is preliminary data.</text>
</comment>
<dbReference type="PROSITE" id="PS50222">
    <property type="entry name" value="EF_HAND_2"/>
    <property type="match status" value="1"/>
</dbReference>
<organism evidence="2 3">
    <name type="scientific">Staphylotrichum tortipilum</name>
    <dbReference type="NCBI Taxonomy" id="2831512"/>
    <lineage>
        <taxon>Eukaryota</taxon>
        <taxon>Fungi</taxon>
        <taxon>Dikarya</taxon>
        <taxon>Ascomycota</taxon>
        <taxon>Pezizomycotina</taxon>
        <taxon>Sordariomycetes</taxon>
        <taxon>Sordariomycetidae</taxon>
        <taxon>Sordariales</taxon>
        <taxon>Chaetomiaceae</taxon>
        <taxon>Staphylotrichum</taxon>
    </lineage>
</organism>
<sequence>MDVVLDVVEAAEGGWSQQANSVVALARDDDLEVLANGDGSIDYHEFASIMK</sequence>
<reference evidence="2" key="1">
    <citation type="journal article" date="2023" name="Mol. Phylogenet. Evol.">
        <title>Genome-scale phylogeny and comparative genomics of the fungal order Sordariales.</title>
        <authorList>
            <person name="Hensen N."/>
            <person name="Bonometti L."/>
            <person name="Westerberg I."/>
            <person name="Brannstrom I.O."/>
            <person name="Guillou S."/>
            <person name="Cros-Aarteil S."/>
            <person name="Calhoun S."/>
            <person name="Haridas S."/>
            <person name="Kuo A."/>
            <person name="Mondo S."/>
            <person name="Pangilinan J."/>
            <person name="Riley R."/>
            <person name="LaButti K."/>
            <person name="Andreopoulos B."/>
            <person name="Lipzen A."/>
            <person name="Chen C."/>
            <person name="Yan M."/>
            <person name="Daum C."/>
            <person name="Ng V."/>
            <person name="Clum A."/>
            <person name="Steindorff A."/>
            <person name="Ohm R.A."/>
            <person name="Martin F."/>
            <person name="Silar P."/>
            <person name="Natvig D.O."/>
            <person name="Lalanne C."/>
            <person name="Gautier V."/>
            <person name="Ament-Velasquez S.L."/>
            <person name="Kruys A."/>
            <person name="Hutchinson M.I."/>
            <person name="Powell A.J."/>
            <person name="Barry K."/>
            <person name="Miller A.N."/>
            <person name="Grigoriev I.V."/>
            <person name="Debuchy R."/>
            <person name="Gladieux P."/>
            <person name="Hiltunen Thoren M."/>
            <person name="Johannesson H."/>
        </authorList>
    </citation>
    <scope>NUCLEOTIDE SEQUENCE</scope>
    <source>
        <strain evidence="2">CBS 103.79</strain>
    </source>
</reference>
<reference evidence="2" key="2">
    <citation type="submission" date="2023-05" db="EMBL/GenBank/DDBJ databases">
        <authorList>
            <consortium name="Lawrence Berkeley National Laboratory"/>
            <person name="Steindorff A."/>
            <person name="Hensen N."/>
            <person name="Bonometti L."/>
            <person name="Westerberg I."/>
            <person name="Brannstrom I.O."/>
            <person name="Guillou S."/>
            <person name="Cros-Aarteil S."/>
            <person name="Calhoun S."/>
            <person name="Haridas S."/>
            <person name="Kuo A."/>
            <person name="Mondo S."/>
            <person name="Pangilinan J."/>
            <person name="Riley R."/>
            <person name="Labutti K."/>
            <person name="Andreopoulos B."/>
            <person name="Lipzen A."/>
            <person name="Chen C."/>
            <person name="Yanf M."/>
            <person name="Daum C."/>
            <person name="Ng V."/>
            <person name="Clum A."/>
            <person name="Ohm R."/>
            <person name="Martin F."/>
            <person name="Silar P."/>
            <person name="Natvig D."/>
            <person name="Lalanne C."/>
            <person name="Gautier V."/>
            <person name="Ament-Velasquez S.L."/>
            <person name="Kruys A."/>
            <person name="Hutchinson M.I."/>
            <person name="Powell A.J."/>
            <person name="Barry K."/>
            <person name="Miller A.N."/>
            <person name="Grigoriev I.V."/>
            <person name="Debuchy R."/>
            <person name="Gladieux P."/>
            <person name="Thoren M.H."/>
            <person name="Johannesson H."/>
        </authorList>
    </citation>
    <scope>NUCLEOTIDE SEQUENCE</scope>
    <source>
        <strain evidence="2">CBS 103.79</strain>
    </source>
</reference>
<dbReference type="AlphaFoldDB" id="A0AAN6M9G2"/>
<feature type="domain" description="EF-hand" evidence="1">
    <location>
        <begin position="36"/>
        <end position="51"/>
    </location>
</feature>
<dbReference type="InterPro" id="IPR002048">
    <property type="entry name" value="EF_hand_dom"/>
</dbReference>
<evidence type="ECO:0000259" key="1">
    <source>
        <dbReference type="PROSITE" id="PS50222"/>
    </source>
</evidence>
<proteinExistence type="predicted"/>
<accession>A0AAN6M9G2</accession>
<evidence type="ECO:0000313" key="3">
    <source>
        <dbReference type="Proteomes" id="UP001303889"/>
    </source>
</evidence>
<dbReference type="EMBL" id="MU856713">
    <property type="protein sequence ID" value="KAK3896394.1"/>
    <property type="molecule type" value="Genomic_DNA"/>
</dbReference>
<protein>
    <recommendedName>
        <fullName evidence="1">EF-hand domain-containing protein</fullName>
    </recommendedName>
</protein>